<proteinExistence type="predicted"/>
<dbReference type="AlphaFoldDB" id="A0A061J1D3"/>
<gene>
    <name evidence="1" type="ORF">TRSC58_03538</name>
</gene>
<evidence type="ECO:0000313" key="2">
    <source>
        <dbReference type="Proteomes" id="UP000031737"/>
    </source>
</evidence>
<evidence type="ECO:0000313" key="1">
    <source>
        <dbReference type="EMBL" id="ESL08754.1"/>
    </source>
</evidence>
<sequence length="174" mass="19349">MCEGALWLRRRCLFLYDEATVGTALRCSDVAKKAVDILLRVQALRSGAVDSAGDLSACIHRWMESRQFADWQECVECLLLSVEWLQERGGAATAEGALCRQTLLELTALFAEEARAYDAAAASYAENYWRKAQKRQRVLAHGEPSETTTLVGARVSWSIAAELPLRVEQAFLLP</sequence>
<dbReference type="Proteomes" id="UP000031737">
    <property type="component" value="Unassembled WGS sequence"/>
</dbReference>
<keyword evidence="2" id="KW-1185">Reference proteome</keyword>
<accession>A0A061J1D3</accession>
<organism evidence="1 2">
    <name type="scientific">Trypanosoma rangeli SC58</name>
    <dbReference type="NCBI Taxonomy" id="429131"/>
    <lineage>
        <taxon>Eukaryota</taxon>
        <taxon>Discoba</taxon>
        <taxon>Euglenozoa</taxon>
        <taxon>Kinetoplastea</taxon>
        <taxon>Metakinetoplastina</taxon>
        <taxon>Trypanosomatida</taxon>
        <taxon>Trypanosomatidae</taxon>
        <taxon>Trypanosoma</taxon>
        <taxon>Herpetosoma</taxon>
    </lineage>
</organism>
<protein>
    <submittedName>
        <fullName evidence="1">Uncharacterized protein</fullName>
    </submittedName>
</protein>
<name>A0A061J1D3_TRYRA</name>
<dbReference type="VEuPathDB" id="TriTrypDB:TRSC58_03538"/>
<comment type="caution">
    <text evidence="1">The sequence shown here is derived from an EMBL/GenBank/DDBJ whole genome shotgun (WGS) entry which is preliminary data.</text>
</comment>
<dbReference type="EMBL" id="AUPL01003538">
    <property type="protein sequence ID" value="ESL08754.1"/>
    <property type="molecule type" value="Genomic_DNA"/>
</dbReference>
<dbReference type="OrthoDB" id="243295at2759"/>
<reference evidence="1 2" key="1">
    <citation type="submission" date="2013-07" db="EMBL/GenBank/DDBJ databases">
        <authorList>
            <person name="Stoco P.H."/>
            <person name="Wagner G."/>
            <person name="Gerber A."/>
            <person name="Zaha A."/>
            <person name="Thompson C."/>
            <person name="Bartholomeu D.C."/>
            <person name="Luckemeyer D.D."/>
            <person name="Bahia D."/>
            <person name="Loreto E."/>
            <person name="Prestes E.B."/>
            <person name="Lima F.M."/>
            <person name="Rodrigues-Luiz G."/>
            <person name="Vallejo G.A."/>
            <person name="Filho J.F."/>
            <person name="Monteiro K.M."/>
            <person name="Tyler K.M."/>
            <person name="de Almeida L.G."/>
            <person name="Ortiz M.F."/>
            <person name="Siervo M.A."/>
            <person name="de Moraes M.H."/>
            <person name="Cunha O.L."/>
            <person name="Mendonca-Neto R."/>
            <person name="Silva R."/>
            <person name="Teixeira S.M."/>
            <person name="Murta S.M."/>
            <person name="Sincero T.C."/>
            <person name="Mendes T.A."/>
            <person name="Urmenyi T.P."/>
            <person name="Silva V.G."/>
            <person name="da Rocha W.D."/>
            <person name="Andersson B."/>
            <person name="Romanha A.J."/>
            <person name="Steindel M."/>
            <person name="de Vasconcelos A.T."/>
            <person name="Grisard E.C."/>
        </authorList>
    </citation>
    <scope>NUCLEOTIDE SEQUENCE [LARGE SCALE GENOMIC DNA]</scope>
    <source>
        <strain evidence="1 2">SC58</strain>
    </source>
</reference>